<protein>
    <submittedName>
        <fullName evidence="1">Uncharacterized protein</fullName>
    </submittedName>
</protein>
<evidence type="ECO:0000313" key="2">
    <source>
        <dbReference type="Proteomes" id="UP000827084"/>
    </source>
</evidence>
<sequence>MQQAALYSMLNASGFSVQVFEDYPSFFGNWRIILKRGQHTYEVVSDNREGWLSLWRLLSDQGQKLFEIESTRLTQEQQLTQIAQWLEAVNHIDLNM</sequence>
<gene>
    <name evidence="1" type="ORF">K3G22_18920</name>
</gene>
<accession>A0ABX8XBF7</accession>
<reference evidence="1 2" key="1">
    <citation type="submission" date="2021-08" db="EMBL/GenBank/DDBJ databases">
        <title>Shewanella putrefaciens YZ-J, complete genome.</title>
        <authorList>
            <person name="Yi Z."/>
        </authorList>
    </citation>
    <scope>NUCLEOTIDE SEQUENCE [LARGE SCALE GENOMIC DNA]</scope>
    <source>
        <strain evidence="1 2">YZ-J</strain>
    </source>
</reference>
<proteinExistence type="predicted"/>
<dbReference type="Proteomes" id="UP000827084">
    <property type="component" value="Chromosome"/>
</dbReference>
<evidence type="ECO:0000313" key="1">
    <source>
        <dbReference type="EMBL" id="QYX72760.1"/>
    </source>
</evidence>
<keyword evidence="2" id="KW-1185">Reference proteome</keyword>
<dbReference type="EMBL" id="CP080635">
    <property type="protein sequence ID" value="QYX72760.1"/>
    <property type="molecule type" value="Genomic_DNA"/>
</dbReference>
<name>A0ABX8XBF7_SHEPU</name>
<organism evidence="1 2">
    <name type="scientific">Shewanella putrefaciens</name>
    <name type="common">Pseudomonas putrefaciens</name>
    <dbReference type="NCBI Taxonomy" id="24"/>
    <lineage>
        <taxon>Bacteria</taxon>
        <taxon>Pseudomonadati</taxon>
        <taxon>Pseudomonadota</taxon>
        <taxon>Gammaproteobacteria</taxon>
        <taxon>Alteromonadales</taxon>
        <taxon>Shewanellaceae</taxon>
        <taxon>Shewanella</taxon>
    </lineage>
</organism>
<dbReference type="GeneID" id="67445377"/>
<dbReference type="RefSeq" id="WP_011918312.1">
    <property type="nucleotide sequence ID" value="NZ_BMPK01000007.1"/>
</dbReference>